<dbReference type="EMBL" id="RQET01000007">
    <property type="protein sequence ID" value="TGK10218.1"/>
    <property type="molecule type" value="Genomic_DNA"/>
</dbReference>
<dbReference type="PIRSF" id="PIRSF016636">
    <property type="entry name" value="AlgI_DltB"/>
    <property type="match status" value="1"/>
</dbReference>
<proteinExistence type="inferred from homology"/>
<keyword evidence="7" id="KW-0808">Transferase</keyword>
<comment type="similarity">
    <text evidence="2 7">Belongs to the membrane-bound acyltransferase family.</text>
</comment>
<organism evidence="9 10">
    <name type="scientific">Leptospira fletcheri</name>
    <dbReference type="NCBI Taxonomy" id="2484981"/>
    <lineage>
        <taxon>Bacteria</taxon>
        <taxon>Pseudomonadati</taxon>
        <taxon>Spirochaetota</taxon>
        <taxon>Spirochaetia</taxon>
        <taxon>Leptospirales</taxon>
        <taxon>Leptospiraceae</taxon>
        <taxon>Leptospira</taxon>
    </lineage>
</organism>
<feature type="transmembrane region" description="Helical" evidence="8">
    <location>
        <begin position="443"/>
        <end position="464"/>
    </location>
</feature>
<dbReference type="GO" id="GO:0005886">
    <property type="term" value="C:plasma membrane"/>
    <property type="evidence" value="ECO:0007669"/>
    <property type="project" value="UniProtKB-SubCell"/>
</dbReference>
<dbReference type="GO" id="GO:0016746">
    <property type="term" value="F:acyltransferase activity"/>
    <property type="evidence" value="ECO:0007669"/>
    <property type="project" value="UniProtKB-KW"/>
</dbReference>
<dbReference type="GO" id="GO:0042121">
    <property type="term" value="P:alginic acid biosynthetic process"/>
    <property type="evidence" value="ECO:0007669"/>
    <property type="project" value="InterPro"/>
</dbReference>
<evidence type="ECO:0000256" key="4">
    <source>
        <dbReference type="ARBA" id="ARBA00022692"/>
    </source>
</evidence>
<evidence type="ECO:0000313" key="9">
    <source>
        <dbReference type="EMBL" id="TGK10218.1"/>
    </source>
</evidence>
<sequence>MLFHSLGFLVFFGVVFCTYVYLGTKGQNVLLLIAGLVFYGSWGWEPTCILIFSVLGNFFGGLWLARSQESSKNRIAGILIALNLCLLGIFKYSSFGVQIWNDLIGMFDGNRIEIPKLLLPLGISFYTFHNISYIAEIRTGRITATDDIVQFSVYDLFFPLLLIGPIERPNSLLPQIANRRDPDFENIWGGFWLFAWGIFKKTFVGDNLVFFVEKVLQPGVQWPAGIVWWLAFTMSLQLYADFSGYTDAARGLARMLGFRLTNNFNFPYLASNPVEFWKRWHISLSSWLRDYVYIPLGGNRHGFLRQTLNIIFVWLLGGLWHGAAYGYLVWGLFCGLHIVAYDVGSKIVSGYDWNLPGWTRNCIRVGGIVLTWGIFSLGLILFHVGSEKDLSPYFQNAISGFYWSPILAAKICFFGIPLLLMDVLQMRAGGSDAFFSRWARPEYFVKISGLAFCYALLFMAGGVFEKKVFFYFQF</sequence>
<evidence type="ECO:0000256" key="2">
    <source>
        <dbReference type="ARBA" id="ARBA00010323"/>
    </source>
</evidence>
<feature type="transmembrane region" description="Helical" evidence="8">
    <location>
        <begin position="402"/>
        <end position="423"/>
    </location>
</feature>
<feature type="transmembrane region" description="Helical" evidence="8">
    <location>
        <begin position="77"/>
        <end position="97"/>
    </location>
</feature>
<evidence type="ECO:0000256" key="3">
    <source>
        <dbReference type="ARBA" id="ARBA00022475"/>
    </source>
</evidence>
<name>A0A4R9GEE8_9LEPT</name>
<dbReference type="PIRSF" id="PIRSF500217">
    <property type="entry name" value="AlgI"/>
    <property type="match status" value="1"/>
</dbReference>
<dbReference type="PANTHER" id="PTHR13285">
    <property type="entry name" value="ACYLTRANSFERASE"/>
    <property type="match status" value="1"/>
</dbReference>
<evidence type="ECO:0000313" key="10">
    <source>
        <dbReference type="Proteomes" id="UP000298458"/>
    </source>
</evidence>
<comment type="caution">
    <text evidence="9">The sequence shown here is derived from an EMBL/GenBank/DDBJ whole genome shotgun (WGS) entry which is preliminary data.</text>
</comment>
<dbReference type="Proteomes" id="UP000298458">
    <property type="component" value="Unassembled WGS sequence"/>
</dbReference>
<dbReference type="InterPro" id="IPR051085">
    <property type="entry name" value="MB_O-acyltransferase"/>
</dbReference>
<dbReference type="InterPro" id="IPR028362">
    <property type="entry name" value="AlgI"/>
</dbReference>
<gene>
    <name evidence="9" type="ORF">EHO60_10255</name>
</gene>
<comment type="subcellular location">
    <subcellularLocation>
        <location evidence="1">Cell membrane</location>
        <topology evidence="1">Multi-pass membrane protein</topology>
    </subcellularLocation>
</comment>
<feature type="transmembrane region" description="Helical" evidence="8">
    <location>
        <begin position="6"/>
        <end position="22"/>
    </location>
</feature>
<dbReference type="Pfam" id="PF03062">
    <property type="entry name" value="MBOAT"/>
    <property type="match status" value="1"/>
</dbReference>
<evidence type="ECO:0000256" key="5">
    <source>
        <dbReference type="ARBA" id="ARBA00022989"/>
    </source>
</evidence>
<evidence type="ECO:0000256" key="1">
    <source>
        <dbReference type="ARBA" id="ARBA00004651"/>
    </source>
</evidence>
<dbReference type="InterPro" id="IPR024194">
    <property type="entry name" value="Ac/AlaTfrase_AlgI/DltB"/>
</dbReference>
<evidence type="ECO:0000256" key="6">
    <source>
        <dbReference type="ARBA" id="ARBA00023136"/>
    </source>
</evidence>
<accession>A0A4R9GEE8</accession>
<evidence type="ECO:0000256" key="7">
    <source>
        <dbReference type="PIRNR" id="PIRNR016636"/>
    </source>
</evidence>
<reference evidence="9" key="1">
    <citation type="journal article" date="2019" name="PLoS Negl. Trop. Dis.">
        <title>Revisiting the worldwide diversity of Leptospira species in the environment.</title>
        <authorList>
            <person name="Vincent A.T."/>
            <person name="Schiettekatte O."/>
            <person name="Bourhy P."/>
            <person name="Veyrier F.J."/>
            <person name="Picardeau M."/>
        </authorList>
    </citation>
    <scope>NUCLEOTIDE SEQUENCE [LARGE SCALE GENOMIC DNA]</scope>
    <source>
        <strain evidence="9">SSW15</strain>
    </source>
</reference>
<keyword evidence="4 8" id="KW-0812">Transmembrane</keyword>
<dbReference type="InterPro" id="IPR004299">
    <property type="entry name" value="MBOAT_fam"/>
</dbReference>
<feature type="transmembrane region" description="Helical" evidence="8">
    <location>
        <begin position="327"/>
        <end position="344"/>
    </location>
</feature>
<keyword evidence="5 8" id="KW-1133">Transmembrane helix</keyword>
<keyword evidence="7" id="KW-0012">Acyltransferase</keyword>
<keyword evidence="3 7" id="KW-1003">Cell membrane</keyword>
<keyword evidence="6 7" id="KW-0472">Membrane</keyword>
<feature type="transmembrane region" description="Helical" evidence="8">
    <location>
        <begin position="365"/>
        <end position="382"/>
    </location>
</feature>
<dbReference type="PANTHER" id="PTHR13285:SF18">
    <property type="entry name" value="PROTEIN-CYSTEINE N-PALMITOYLTRANSFERASE RASP"/>
    <property type="match status" value="1"/>
</dbReference>
<dbReference type="AlphaFoldDB" id="A0A4R9GEE8"/>
<keyword evidence="10" id="KW-1185">Reference proteome</keyword>
<protein>
    <submittedName>
        <fullName evidence="9">MBOAT family protein</fullName>
    </submittedName>
</protein>
<dbReference type="OrthoDB" id="314962at2"/>
<dbReference type="RefSeq" id="WP_135768106.1">
    <property type="nucleotide sequence ID" value="NZ_RQET01000007.1"/>
</dbReference>
<feature type="transmembrane region" description="Helical" evidence="8">
    <location>
        <begin position="50"/>
        <end position="65"/>
    </location>
</feature>
<evidence type="ECO:0000256" key="8">
    <source>
        <dbReference type="SAM" id="Phobius"/>
    </source>
</evidence>